<evidence type="ECO:0000256" key="1">
    <source>
        <dbReference type="PROSITE-ProRule" id="PRU00076"/>
    </source>
</evidence>
<dbReference type="PROSITE" id="PS50026">
    <property type="entry name" value="EGF_3"/>
    <property type="match status" value="1"/>
</dbReference>
<evidence type="ECO:0000313" key="5">
    <source>
        <dbReference type="Proteomes" id="UP000762676"/>
    </source>
</evidence>
<evidence type="ECO:0000259" key="2">
    <source>
        <dbReference type="PROSITE" id="PS50026"/>
    </source>
</evidence>
<dbReference type="PANTHER" id="PTHR46957">
    <property type="entry name" value="CYTOKINE RECEPTOR"/>
    <property type="match status" value="1"/>
</dbReference>
<protein>
    <submittedName>
        <fullName evidence="4">Prion-like-(Q/N-rich) domain-bearing protein 25</fullName>
    </submittedName>
</protein>
<comment type="caution">
    <text evidence="1">Lacks conserved residue(s) required for the propagation of feature annotation.</text>
</comment>
<name>A0AAV4EU40_9GAST</name>
<dbReference type="Gene3D" id="2.60.40.10">
    <property type="entry name" value="Immunoglobulins"/>
    <property type="match status" value="5"/>
</dbReference>
<accession>A0AAV4EU40</accession>
<dbReference type="InterPro" id="IPR006149">
    <property type="entry name" value="EB_dom"/>
</dbReference>
<dbReference type="Pfam" id="PF00041">
    <property type="entry name" value="fn3"/>
    <property type="match status" value="3"/>
</dbReference>
<dbReference type="PANTHER" id="PTHR46957:SF3">
    <property type="entry name" value="CYTOKINE RECEPTOR"/>
    <property type="match status" value="1"/>
</dbReference>
<evidence type="ECO:0000313" key="4">
    <source>
        <dbReference type="EMBL" id="GFR63681.1"/>
    </source>
</evidence>
<dbReference type="InterPro" id="IPR000742">
    <property type="entry name" value="EGF"/>
</dbReference>
<dbReference type="Pfam" id="PF01683">
    <property type="entry name" value="EB"/>
    <property type="match status" value="2"/>
</dbReference>
<dbReference type="PROSITE" id="PS50853">
    <property type="entry name" value="FN3"/>
    <property type="match status" value="4"/>
</dbReference>
<dbReference type="CDD" id="cd00063">
    <property type="entry name" value="FN3"/>
    <property type="match status" value="4"/>
</dbReference>
<keyword evidence="4" id="KW-0034">Amyloid</keyword>
<keyword evidence="5" id="KW-1185">Reference proteome</keyword>
<dbReference type="SMART" id="SM00181">
    <property type="entry name" value="EGF"/>
    <property type="match status" value="6"/>
</dbReference>
<dbReference type="AlphaFoldDB" id="A0AAV4EU40"/>
<feature type="domain" description="Fibronectin type-III" evidence="3">
    <location>
        <begin position="942"/>
        <end position="1041"/>
    </location>
</feature>
<dbReference type="EMBL" id="BMAT01000301">
    <property type="protein sequence ID" value="GFR63681.1"/>
    <property type="molecule type" value="Genomic_DNA"/>
</dbReference>
<reference evidence="4 5" key="1">
    <citation type="journal article" date="2021" name="Elife">
        <title>Chloroplast acquisition without the gene transfer in kleptoplastic sea slugs, Plakobranchus ocellatus.</title>
        <authorList>
            <person name="Maeda T."/>
            <person name="Takahashi S."/>
            <person name="Yoshida T."/>
            <person name="Shimamura S."/>
            <person name="Takaki Y."/>
            <person name="Nagai Y."/>
            <person name="Toyoda A."/>
            <person name="Suzuki Y."/>
            <person name="Arimoto A."/>
            <person name="Ishii H."/>
            <person name="Satoh N."/>
            <person name="Nishiyama T."/>
            <person name="Hasebe M."/>
            <person name="Maruyama T."/>
            <person name="Minagawa J."/>
            <person name="Obokata J."/>
            <person name="Shigenobu S."/>
        </authorList>
    </citation>
    <scope>NUCLEOTIDE SEQUENCE [LARGE SCALE GENOMIC DNA]</scope>
</reference>
<dbReference type="InterPro" id="IPR003961">
    <property type="entry name" value="FN3_dom"/>
</dbReference>
<dbReference type="SUPFAM" id="SSF49265">
    <property type="entry name" value="Fibronectin type III"/>
    <property type="match status" value="4"/>
</dbReference>
<dbReference type="SMART" id="SM00060">
    <property type="entry name" value="FN3"/>
    <property type="match status" value="5"/>
</dbReference>
<feature type="domain" description="Fibronectin type-III" evidence="3">
    <location>
        <begin position="814"/>
        <end position="940"/>
    </location>
</feature>
<feature type="domain" description="Fibronectin type-III" evidence="3">
    <location>
        <begin position="315"/>
        <end position="407"/>
    </location>
</feature>
<proteinExistence type="predicted"/>
<comment type="caution">
    <text evidence="4">The sequence shown here is derived from an EMBL/GenBank/DDBJ whole genome shotgun (WGS) entry which is preliminary data.</text>
</comment>
<keyword evidence="4" id="KW-0640">Prion</keyword>
<feature type="non-terminal residue" evidence="4">
    <location>
        <position position="1089"/>
    </location>
</feature>
<feature type="domain" description="Fibronectin type-III" evidence="3">
    <location>
        <begin position="637"/>
        <end position="727"/>
    </location>
</feature>
<sequence>MSRTSVLRVLTNKLNNKKKFSKWVPHLLTESNINGSCSNTKQCVGESLCVTTSDTSDTCQCPPGKYKLNDTTCELKSNIDGSCSDTSQCVGESLCHMTSGTSGTCQCPPGKYKLNDTTCELKSNIDGSCSDIIQCVGESQCVTTSGTSGTCQCPPGKYKLNDTTCELKIIIGGSCSDITQCVGESICTMLTGTEGICQCPTGKYKLNDTTCERQSNIDGSCSDTFKAQCVGESQCVTTSGTSGTCQCPPGKYKLNDTTCEPKIGHTGECQDITGECGASGTSCQSDRSGTKRCLCAATQFWNSTASSCQDLNSLQVTGIGANSTSLDEITVTWTEPSQASSLSLSYEVTRSGLSQISTTSGNTSPFSGLTPGNSYLFSVITVVREDAYYNVKRTDPVSSPLIQTSLTADNSYRFSVITVVGEDAFYEVKKTAPVSSPLIKTKIAHAGECQNVAGECGVDLTSCQLSRDGKDRCLCALDHFWNSQSQLCENLNLLEVTGIGASSKSLDEIIVTWTEPSQASILSLSYEVTRSGLSQISTTSGNTSPFSGLTADNSYRFFVVTVVGEDKYYKVKKTDPVSSPLIQTEIDHSGICQNSNDCGASGTVCRADKGGSIRRCLCAVDNFWDKISSCQSITKLKVTSLRVRAKTVDSVTLAWVQPLQSLTLNLAYEVTGAGKPGPASATGVEIKDLTPGTMYNFQVRTVVGADEFYNDQYTSGVQEPSVWTRPAEPAGYGEVTKLDDGTYNFTFEGSRGQVKEYSVTIGTKTYVTSSTWISNLSLEPDKVYMYTIVARNGINEVSSTYRDTFQVGAERPGEVFNLTSTDKTSISLNIEWKTPLKPNGDLVGYLVTYVTSGSPCMEINITCHDCTDLWPPRRGESNCSSVNSGIEKSQNFLNTMSSVISLTIDGLKAYKTYTISVQAINEAGYGRLKSIESTTSIGPANNLEMVTATKTGSDRTAGLAISWTPTEKTGPTEYEVTVKEETSINSNSYIEINRTTVIGYETTSLNVGNLLAFWKYQVSVTASTGAGDSQPKVEIFTTKENIPGEVTAFDVVLDSKNAQEFTLTFGCPEEKKRNGELRYYTVQRSSSNS</sequence>
<keyword evidence="1" id="KW-0245">EGF-like domain</keyword>
<dbReference type="InterPro" id="IPR050713">
    <property type="entry name" value="RTP_Phos/Ushers"/>
</dbReference>
<evidence type="ECO:0000259" key="3">
    <source>
        <dbReference type="PROSITE" id="PS50853"/>
    </source>
</evidence>
<gene>
    <name evidence="4" type="ORF">ElyMa_000162600</name>
</gene>
<dbReference type="InterPro" id="IPR036116">
    <property type="entry name" value="FN3_sf"/>
</dbReference>
<feature type="domain" description="EGF-like" evidence="2">
    <location>
        <begin position="79"/>
        <end position="120"/>
    </location>
</feature>
<dbReference type="InterPro" id="IPR013783">
    <property type="entry name" value="Ig-like_fold"/>
</dbReference>
<dbReference type="GO" id="GO:0016020">
    <property type="term" value="C:membrane"/>
    <property type="evidence" value="ECO:0007669"/>
    <property type="project" value="UniProtKB-SubCell"/>
</dbReference>
<organism evidence="4 5">
    <name type="scientific">Elysia marginata</name>
    <dbReference type="NCBI Taxonomy" id="1093978"/>
    <lineage>
        <taxon>Eukaryota</taxon>
        <taxon>Metazoa</taxon>
        <taxon>Spiralia</taxon>
        <taxon>Lophotrochozoa</taxon>
        <taxon>Mollusca</taxon>
        <taxon>Gastropoda</taxon>
        <taxon>Heterobranchia</taxon>
        <taxon>Euthyneura</taxon>
        <taxon>Panpulmonata</taxon>
        <taxon>Sacoglossa</taxon>
        <taxon>Placobranchoidea</taxon>
        <taxon>Plakobranchidae</taxon>
        <taxon>Elysia</taxon>
    </lineage>
</organism>
<dbReference type="Proteomes" id="UP000762676">
    <property type="component" value="Unassembled WGS sequence"/>
</dbReference>